<dbReference type="AlphaFoldDB" id="A0A2X2CDK3"/>
<feature type="transmembrane region" description="Helical" evidence="1">
    <location>
        <begin position="49"/>
        <end position="82"/>
    </location>
</feature>
<evidence type="ECO:0000256" key="1">
    <source>
        <dbReference type="SAM" id="Phobius"/>
    </source>
</evidence>
<keyword evidence="1" id="KW-0472">Membrane</keyword>
<name>A0A2X2CDK3_PROMI</name>
<sequence length="131" mass="14528">MAICIWFASNLIKKRAFNIPGGKGVKLLVAVVGLIVSILALLFHSSHLALYPVAAVIQPMFSLLVVSFIIIFALPFIIYACSRKGNKANVSMIHIKSHNAPKGHFFIHPRARSTHYLVPIDKTDHDSQQQK</sequence>
<evidence type="ECO:0000313" key="3">
    <source>
        <dbReference type="Proteomes" id="UP000251485"/>
    </source>
</evidence>
<accession>A0A2X2CDK3</accession>
<organism evidence="2 3">
    <name type="scientific">Proteus mirabilis</name>
    <dbReference type="NCBI Taxonomy" id="584"/>
    <lineage>
        <taxon>Bacteria</taxon>
        <taxon>Pseudomonadati</taxon>
        <taxon>Pseudomonadota</taxon>
        <taxon>Gammaproteobacteria</taxon>
        <taxon>Enterobacterales</taxon>
        <taxon>Morganellaceae</taxon>
        <taxon>Proteus</taxon>
    </lineage>
</organism>
<keyword evidence="1" id="KW-0812">Transmembrane</keyword>
<proteinExistence type="predicted"/>
<feature type="transmembrane region" description="Helical" evidence="1">
    <location>
        <begin position="24"/>
        <end position="43"/>
    </location>
</feature>
<gene>
    <name evidence="2" type="primary">gadC_3</name>
    <name evidence="2" type="ORF">NCTC10975_03110</name>
</gene>
<evidence type="ECO:0000313" key="2">
    <source>
        <dbReference type="EMBL" id="SPY98275.1"/>
    </source>
</evidence>
<dbReference type="Proteomes" id="UP000251485">
    <property type="component" value="Unassembled WGS sequence"/>
</dbReference>
<protein>
    <submittedName>
        <fullName evidence="2">Putative glutamate/gamma-aminobutyrate antiporter (Extreme acid sensitivity protein)</fullName>
    </submittedName>
</protein>
<reference evidence="2 3" key="1">
    <citation type="submission" date="2018-06" db="EMBL/GenBank/DDBJ databases">
        <authorList>
            <consortium name="Pathogen Informatics"/>
            <person name="Doyle S."/>
        </authorList>
    </citation>
    <scope>NUCLEOTIDE SEQUENCE [LARGE SCALE GENOMIC DNA]</scope>
    <source>
        <strain evidence="2 3">NCTC10975</strain>
    </source>
</reference>
<dbReference type="EMBL" id="UAUE01000024">
    <property type="protein sequence ID" value="SPY98275.1"/>
    <property type="molecule type" value="Genomic_DNA"/>
</dbReference>
<keyword evidence="1" id="KW-1133">Transmembrane helix</keyword>